<protein>
    <submittedName>
        <fullName evidence="1">Uncharacterized protein YbjT (DUF2867 family)</fullName>
    </submittedName>
</protein>
<reference evidence="1 2" key="1">
    <citation type="submission" date="2019-02" db="EMBL/GenBank/DDBJ databases">
        <title>Genomic Encyclopedia of Type Strains, Phase IV (KMG-IV): sequencing the most valuable type-strain genomes for metagenomic binning, comparative biology and taxonomic classification.</title>
        <authorList>
            <person name="Goeker M."/>
        </authorList>
    </citation>
    <scope>NUCLEOTIDE SEQUENCE [LARGE SCALE GENOMIC DNA]</scope>
    <source>
        <strain evidence="1 2">DSM 45622</strain>
    </source>
</reference>
<evidence type="ECO:0000313" key="2">
    <source>
        <dbReference type="Proteomes" id="UP000293638"/>
    </source>
</evidence>
<evidence type="ECO:0000313" key="1">
    <source>
        <dbReference type="EMBL" id="RZS91100.1"/>
    </source>
</evidence>
<keyword evidence="2" id="KW-1185">Reference proteome</keyword>
<dbReference type="Proteomes" id="UP000293638">
    <property type="component" value="Unassembled WGS sequence"/>
</dbReference>
<dbReference type="EMBL" id="SGXD01000001">
    <property type="protein sequence ID" value="RZS91100.1"/>
    <property type="molecule type" value="Genomic_DNA"/>
</dbReference>
<accession>A0A4Q7NVT6</accession>
<gene>
    <name evidence="1" type="ORF">EV189_0333</name>
</gene>
<sequence length="249" mass="26415">MVQRVAVIGGTGLLGRLVVAELDRRGTPAVPVSRATGADLLTGRGLDAALEGCDAVVDASSTGATRRSSAVRFFDTAADHLLAAEQRAGVAHHVLVTIVGADRVPFGYYQGKQQQERRALRGPVPATVLRTTQWHEFAQQLLDRTPGPLALVPRMRVQPVAAAEVAARVVDLLEARPSAEVPDLAGPEVHELPHLARRLLATRGSRRRVVPVRLPGAVGRGFAGGGLLPGPEAELGRATFQEWLAARES</sequence>
<dbReference type="InterPro" id="IPR036291">
    <property type="entry name" value="NAD(P)-bd_dom_sf"/>
</dbReference>
<organism evidence="1 2">
    <name type="scientific">Motilibacter rhizosphaerae</name>
    <dbReference type="NCBI Taxonomy" id="598652"/>
    <lineage>
        <taxon>Bacteria</taxon>
        <taxon>Bacillati</taxon>
        <taxon>Actinomycetota</taxon>
        <taxon>Actinomycetes</taxon>
        <taxon>Motilibacterales</taxon>
        <taxon>Motilibacteraceae</taxon>
        <taxon>Motilibacter</taxon>
    </lineage>
</organism>
<dbReference type="Gene3D" id="3.40.50.720">
    <property type="entry name" value="NAD(P)-binding Rossmann-like Domain"/>
    <property type="match status" value="1"/>
</dbReference>
<dbReference type="InterPro" id="IPR051207">
    <property type="entry name" value="ComplexI_NDUFA9_subunit"/>
</dbReference>
<name>A0A4Q7NVT6_9ACTN</name>
<dbReference type="PANTHER" id="PTHR12126">
    <property type="entry name" value="NADH-UBIQUINONE OXIDOREDUCTASE 39 KDA SUBUNIT-RELATED"/>
    <property type="match status" value="1"/>
</dbReference>
<dbReference type="AlphaFoldDB" id="A0A4Q7NVT6"/>
<proteinExistence type="predicted"/>
<dbReference type="RefSeq" id="WP_196788507.1">
    <property type="nucleotide sequence ID" value="NZ_SGXD01000001.1"/>
</dbReference>
<dbReference type="SUPFAM" id="SSF51735">
    <property type="entry name" value="NAD(P)-binding Rossmann-fold domains"/>
    <property type="match status" value="1"/>
</dbReference>
<comment type="caution">
    <text evidence="1">The sequence shown here is derived from an EMBL/GenBank/DDBJ whole genome shotgun (WGS) entry which is preliminary data.</text>
</comment>
<dbReference type="GO" id="GO:0044877">
    <property type="term" value="F:protein-containing complex binding"/>
    <property type="evidence" value="ECO:0007669"/>
    <property type="project" value="TreeGrafter"/>
</dbReference>
<dbReference type="PANTHER" id="PTHR12126:SF11">
    <property type="entry name" value="NADH DEHYDROGENASE [UBIQUINONE] 1 ALPHA SUBCOMPLEX SUBUNIT 9, MITOCHONDRIAL"/>
    <property type="match status" value="1"/>
</dbReference>